<feature type="compositionally biased region" description="Basic residues" evidence="1">
    <location>
        <begin position="61"/>
        <end position="72"/>
    </location>
</feature>
<accession>A0A023B0I3</accession>
<feature type="compositionally biased region" description="Low complexity" evidence="1">
    <location>
        <begin position="470"/>
        <end position="490"/>
    </location>
</feature>
<protein>
    <submittedName>
        <fullName evidence="2">Uncharacterized protein</fullName>
    </submittedName>
</protein>
<evidence type="ECO:0000256" key="1">
    <source>
        <dbReference type="SAM" id="MobiDB-lite"/>
    </source>
</evidence>
<dbReference type="OrthoDB" id="10258692at2759"/>
<sequence length="1111" mass="118067">MLAKKKLPTLAPLKSKSSTSPTHPGTPLDPQNSTSKTTKTEGATKQDGTKTEDTAETDHTPKKKTPKRKPFGKKSSVTEAVTRPAPETVGKPAAAKLPLPVNNKAATTRSVSQDSSSSSSSSSTAPSSKAKTKPRPTKKFPRKAAPSTKTEWVKQAAPVRPGSGPKAGPEPASDSSSSDSSMQPKTRVVKRRFAPAPPPASEIDRASYASTNFSSSSSSSSLAGGLGFKHPAKKKVLPKLAKGRITSVASVGSTAENSASVGPATGDLKTGSPPVGSPAAAGSYSPFESHKRFAFGSEAASSPRPGGPKSSRLASPGFRPVGGGLKLSPRSASPRGHSPGGISLKRRSQTTQKTAAASPRAPAVPSPRQPQRNEHTQPVRQVSSSSSEALSPPMPTPTTAAHRGAPTKPAPPEPTFVTRAAATRQEPAGENENSEQKPEQAGPAAKAPADTVTREAGARDADPQGVATKSTDNQTTGGTKTTSTQTTVVKPMDQPTATPVKAATIPVETTTASVKSTTAPVKTTTTPMETTTTPAKTTTAPAKTPIIDTQAVGTQDKDKQTMGSKGTDDKPMSGSQITDTQITDSQDRGTQGTGAQKLAEPKQPVARSAVEMEPGAKESTGEHRAVKGNQLAGGTQAAGEGQVAGPDETSAGQSLVQSLGQSLGQFVRESLGPSPETSTGSVAGPAVSGPTVAGPTVAGPTVAGPTVVGPAMAGGLEQIRAKEKERQQEALSEVKVEQIRMDHSGSNGARLESMKEDLVSRFKQLLQSEVQQQFNGLLESRMRVLLSENKESFLAAERQLFEDRQLQLLAKIEQDHSGFVSEVHTRVSELEKSSEALNKETVKQILKTMGGELAQVKQDATDSAIKLFDEIAALRADSMSWIKEQLNDTMRTLRKKDVEIESLSQQLSLLKSSQSDQLYGELTAYVKSEMEKKKKSIPVQDARTMAMESLKKGMAIDSMSTVMRRLVERLGVRWDLGIRDIFAHLKLFTQKHHELEVSMAPKISASRRIASVLHYALHKTRLQAFWSLRMHSATYQQLNADLRRAAYNRQLDRKLRLLLFGQNPPYEHIQLAEARTAAARGINSRQSYLTGIPSAYPQLSRRYTSIFRTNT</sequence>
<dbReference type="Proteomes" id="UP000019763">
    <property type="component" value="Unassembled WGS sequence"/>
</dbReference>
<feature type="compositionally biased region" description="Basic and acidic residues" evidence="1">
    <location>
        <begin position="614"/>
        <end position="625"/>
    </location>
</feature>
<feature type="compositionally biased region" description="Basic residues" evidence="1">
    <location>
        <begin position="130"/>
        <end position="142"/>
    </location>
</feature>
<feature type="compositionally biased region" description="Basic and acidic residues" evidence="1">
    <location>
        <begin position="452"/>
        <end position="462"/>
    </location>
</feature>
<dbReference type="OMA" id="DASHEYP"/>
<feature type="compositionally biased region" description="Low complexity" evidence="1">
    <location>
        <begin position="8"/>
        <end position="18"/>
    </location>
</feature>
<keyword evidence="3" id="KW-1185">Reference proteome</keyword>
<feature type="compositionally biased region" description="Basic and acidic residues" evidence="1">
    <location>
        <begin position="555"/>
        <end position="571"/>
    </location>
</feature>
<feature type="region of interest" description="Disordered" evidence="1">
    <location>
        <begin position="668"/>
        <end position="698"/>
    </location>
</feature>
<comment type="caution">
    <text evidence="2">The sequence shown here is derived from an EMBL/GenBank/DDBJ whole genome shotgun (WGS) entry which is preliminary data.</text>
</comment>
<evidence type="ECO:0000313" key="3">
    <source>
        <dbReference type="Proteomes" id="UP000019763"/>
    </source>
</evidence>
<gene>
    <name evidence="2" type="ORF">GNI_141270</name>
</gene>
<dbReference type="GeneID" id="22915013"/>
<dbReference type="EMBL" id="AFNH02001044">
    <property type="protein sequence ID" value="EZG45056.1"/>
    <property type="molecule type" value="Genomic_DNA"/>
</dbReference>
<feature type="compositionally biased region" description="Basic and acidic residues" evidence="1">
    <location>
        <begin position="38"/>
        <end position="60"/>
    </location>
</feature>
<feature type="compositionally biased region" description="Low complexity" evidence="1">
    <location>
        <begin position="301"/>
        <end position="312"/>
    </location>
</feature>
<feature type="compositionally biased region" description="Polar residues" evidence="1">
    <location>
        <begin position="573"/>
        <end position="594"/>
    </location>
</feature>
<dbReference type="RefSeq" id="XP_011132587.1">
    <property type="nucleotide sequence ID" value="XM_011134285.1"/>
</dbReference>
<proteinExistence type="predicted"/>
<dbReference type="VEuPathDB" id="CryptoDB:GNI_141270"/>
<evidence type="ECO:0000313" key="2">
    <source>
        <dbReference type="EMBL" id="EZG45056.1"/>
    </source>
</evidence>
<feature type="compositionally biased region" description="Low complexity" evidence="1">
    <location>
        <begin position="110"/>
        <end position="129"/>
    </location>
</feature>
<feature type="compositionally biased region" description="Polar residues" evidence="1">
    <location>
        <begin position="19"/>
        <end position="37"/>
    </location>
</feature>
<dbReference type="AlphaFoldDB" id="A0A023B0I3"/>
<feature type="region of interest" description="Disordered" evidence="1">
    <location>
        <begin position="1"/>
        <end position="655"/>
    </location>
</feature>
<feature type="compositionally biased region" description="Polar residues" evidence="1">
    <location>
        <begin position="247"/>
        <end position="260"/>
    </location>
</feature>
<feature type="compositionally biased region" description="Low complexity" evidence="1">
    <location>
        <begin position="515"/>
        <end position="545"/>
    </location>
</feature>
<organism evidence="2 3">
    <name type="scientific">Gregarina niphandrodes</name>
    <name type="common">Septate eugregarine</name>
    <dbReference type="NCBI Taxonomy" id="110365"/>
    <lineage>
        <taxon>Eukaryota</taxon>
        <taxon>Sar</taxon>
        <taxon>Alveolata</taxon>
        <taxon>Apicomplexa</taxon>
        <taxon>Conoidasida</taxon>
        <taxon>Gregarinasina</taxon>
        <taxon>Eugregarinorida</taxon>
        <taxon>Gregarinidae</taxon>
        <taxon>Gregarina</taxon>
    </lineage>
</organism>
<name>A0A023B0I3_GRENI</name>
<reference evidence="2" key="1">
    <citation type="submission" date="2013-12" db="EMBL/GenBank/DDBJ databases">
        <authorList>
            <person name="Omoto C.K."/>
            <person name="Sibley D."/>
            <person name="Venepally P."/>
            <person name="Hadjithomas M."/>
            <person name="Karamycheva S."/>
            <person name="Brunk B."/>
            <person name="Roos D."/>
            <person name="Caler E."/>
            <person name="Lorenzi H."/>
        </authorList>
    </citation>
    <scope>NUCLEOTIDE SEQUENCE</scope>
</reference>